<proteinExistence type="predicted"/>
<dbReference type="EMBL" id="JBHSXH010000009">
    <property type="protein sequence ID" value="MFC6823965.1"/>
    <property type="molecule type" value="Genomic_DNA"/>
</dbReference>
<name>A0ABD5TU66_9EURY</name>
<reference evidence="1 2" key="1">
    <citation type="journal article" date="2019" name="Int. J. Syst. Evol. Microbiol.">
        <title>The Global Catalogue of Microorganisms (GCM) 10K type strain sequencing project: providing services to taxonomists for standard genome sequencing and annotation.</title>
        <authorList>
            <consortium name="The Broad Institute Genomics Platform"/>
            <consortium name="The Broad Institute Genome Sequencing Center for Infectious Disease"/>
            <person name="Wu L."/>
            <person name="Ma J."/>
        </authorList>
    </citation>
    <scope>NUCLEOTIDE SEQUENCE [LARGE SCALE GENOMIC DNA]</scope>
    <source>
        <strain evidence="1 2">YIM 94188</strain>
    </source>
</reference>
<evidence type="ECO:0000313" key="2">
    <source>
        <dbReference type="Proteomes" id="UP001596408"/>
    </source>
</evidence>
<dbReference type="Proteomes" id="UP001596408">
    <property type="component" value="Unassembled WGS sequence"/>
</dbReference>
<organism evidence="1 2">
    <name type="scientific">Halopelagius fulvigenes</name>
    <dbReference type="NCBI Taxonomy" id="1198324"/>
    <lineage>
        <taxon>Archaea</taxon>
        <taxon>Methanobacteriati</taxon>
        <taxon>Methanobacteriota</taxon>
        <taxon>Stenosarchaea group</taxon>
        <taxon>Halobacteria</taxon>
        <taxon>Halobacteriales</taxon>
        <taxon>Haloferacaceae</taxon>
    </lineage>
</organism>
<protein>
    <submittedName>
        <fullName evidence="1">Uncharacterized protein</fullName>
    </submittedName>
</protein>
<keyword evidence="2" id="KW-1185">Reference proteome</keyword>
<sequence>MTCPYLAYRSSADGEEFDAERAYCTAAGRFVQPMRADICNDRYGLNHAEHCEIFRAHEAEDES</sequence>
<gene>
    <name evidence="1" type="ORF">ACFQEV_03015</name>
</gene>
<accession>A0ABD5TU66</accession>
<evidence type="ECO:0000313" key="1">
    <source>
        <dbReference type="EMBL" id="MFC6823965.1"/>
    </source>
</evidence>
<comment type="caution">
    <text evidence="1">The sequence shown here is derived from an EMBL/GenBank/DDBJ whole genome shotgun (WGS) entry which is preliminary data.</text>
</comment>
<dbReference type="AlphaFoldDB" id="A0ABD5TU66"/>
<dbReference type="RefSeq" id="WP_379692526.1">
    <property type="nucleotide sequence ID" value="NZ_JBHSXH010000009.1"/>
</dbReference>